<proteinExistence type="predicted"/>
<evidence type="ECO:0000313" key="3">
    <source>
        <dbReference type="Proteomes" id="UP000279331"/>
    </source>
</evidence>
<protein>
    <submittedName>
        <fullName evidence="2">Uncharacterized protein</fullName>
    </submittedName>
</protein>
<dbReference type="EMBL" id="UPHL01000034">
    <property type="protein sequence ID" value="VAZ82519.1"/>
    <property type="molecule type" value="Genomic_DNA"/>
</dbReference>
<gene>
    <name evidence="2" type="ORF">LAUMK42_01326</name>
</gene>
<evidence type="ECO:0000256" key="1">
    <source>
        <dbReference type="SAM" id="MobiDB-lite"/>
    </source>
</evidence>
<sequence length="112" mass="11655">MVSGSAAWSIWPHSGILISNLSGTDSTANQAPSSASSSELVPTATPISPKPLSCNSFGSVSATYCVASACCSARLAYIRTVPPRLANINAMRRPRVPDPITATGRFRMSSNV</sequence>
<dbReference type="Proteomes" id="UP000279331">
    <property type="component" value="Unassembled WGS sequence"/>
</dbReference>
<feature type="region of interest" description="Disordered" evidence="1">
    <location>
        <begin position="22"/>
        <end position="45"/>
    </location>
</feature>
<comment type="caution">
    <text evidence="2">The sequence shown here is derived from an EMBL/GenBank/DDBJ whole genome shotgun (WGS) entry which is preliminary data.</text>
</comment>
<accession>A0AB38UPJ7</accession>
<evidence type="ECO:0000313" key="2">
    <source>
        <dbReference type="EMBL" id="VAZ82519.1"/>
    </source>
</evidence>
<organism evidence="2 3">
    <name type="scientific">Mycobacterium persicum</name>
    <dbReference type="NCBI Taxonomy" id="1487726"/>
    <lineage>
        <taxon>Bacteria</taxon>
        <taxon>Bacillati</taxon>
        <taxon>Actinomycetota</taxon>
        <taxon>Actinomycetes</taxon>
        <taxon>Mycobacteriales</taxon>
        <taxon>Mycobacteriaceae</taxon>
        <taxon>Mycobacterium</taxon>
    </lineage>
</organism>
<name>A0AB38UPJ7_9MYCO</name>
<feature type="compositionally biased region" description="Polar residues" evidence="1">
    <location>
        <begin position="22"/>
        <end position="40"/>
    </location>
</feature>
<dbReference type="AlphaFoldDB" id="A0AB38UPJ7"/>
<reference evidence="2 3" key="1">
    <citation type="submission" date="2018-09" db="EMBL/GenBank/DDBJ databases">
        <authorList>
            <person name="Tagini F."/>
        </authorList>
    </citation>
    <scope>NUCLEOTIDE SEQUENCE [LARGE SCALE GENOMIC DNA]</scope>
    <source>
        <strain evidence="2 3">MK42</strain>
    </source>
</reference>